<dbReference type="Gene3D" id="2.40.70.10">
    <property type="entry name" value="Acid Proteases"/>
    <property type="match status" value="1"/>
</dbReference>
<dbReference type="Proteomes" id="UP000189701">
    <property type="component" value="Unplaced"/>
</dbReference>
<keyword evidence="3" id="KW-1185">Reference proteome</keyword>
<dbReference type="InterPro" id="IPR021109">
    <property type="entry name" value="Peptidase_aspartic_dom_sf"/>
</dbReference>
<gene>
    <name evidence="4" type="primary">LOC104217527</name>
</gene>
<dbReference type="Gene3D" id="1.10.340.70">
    <property type="match status" value="1"/>
</dbReference>
<dbReference type="eggNOG" id="KOG0017">
    <property type="taxonomic scope" value="Eukaryota"/>
</dbReference>
<dbReference type="PANTHER" id="PTHR33067">
    <property type="entry name" value="RNA-DIRECTED DNA POLYMERASE-RELATED"/>
    <property type="match status" value="1"/>
</dbReference>
<evidence type="ECO:0000256" key="1">
    <source>
        <dbReference type="SAM" id="MobiDB-lite"/>
    </source>
</evidence>
<protein>
    <submittedName>
        <fullName evidence="4">Uncharacterized protein LOC104217527</fullName>
    </submittedName>
</protein>
<reference evidence="4" key="2">
    <citation type="submission" date="2025-08" db="UniProtKB">
        <authorList>
            <consortium name="RefSeq"/>
        </authorList>
    </citation>
    <scope>IDENTIFICATION</scope>
    <source>
        <tissue evidence="4">Leaf</tissue>
    </source>
</reference>
<dbReference type="InterPro" id="IPR041588">
    <property type="entry name" value="Integrase_H2C2"/>
</dbReference>
<evidence type="ECO:0000313" key="4">
    <source>
        <dbReference type="RefSeq" id="XP_009766107.1"/>
    </source>
</evidence>
<organism evidence="3 4">
    <name type="scientific">Nicotiana sylvestris</name>
    <name type="common">Wood tobacco</name>
    <name type="synonym">South American tobacco</name>
    <dbReference type="NCBI Taxonomy" id="4096"/>
    <lineage>
        <taxon>Eukaryota</taxon>
        <taxon>Viridiplantae</taxon>
        <taxon>Streptophyta</taxon>
        <taxon>Embryophyta</taxon>
        <taxon>Tracheophyta</taxon>
        <taxon>Spermatophyta</taxon>
        <taxon>Magnoliopsida</taxon>
        <taxon>eudicotyledons</taxon>
        <taxon>Gunneridae</taxon>
        <taxon>Pentapetalae</taxon>
        <taxon>asterids</taxon>
        <taxon>lamiids</taxon>
        <taxon>Solanales</taxon>
        <taxon>Solanaceae</taxon>
        <taxon>Nicotianoideae</taxon>
        <taxon>Nicotianeae</taxon>
        <taxon>Nicotiana</taxon>
    </lineage>
</organism>
<dbReference type="PANTHER" id="PTHR33067:SF9">
    <property type="entry name" value="RNA-DIRECTED DNA POLYMERASE"/>
    <property type="match status" value="1"/>
</dbReference>
<feature type="region of interest" description="Disordered" evidence="1">
    <location>
        <begin position="472"/>
        <end position="496"/>
    </location>
</feature>
<accession>A0A1U7VDG1</accession>
<name>A0A1U7VDG1_NICSY</name>
<dbReference type="AlphaFoldDB" id="A0A1U7VDG1"/>
<proteinExistence type="predicted"/>
<sequence length="496" mass="56367">MMKNLSINVPLVEALEQIPGYAKFMNDLVTKKRSMNCETIKMTHQVSAIVNLIAIKLEDPGAFTIPCTIGSADFAKDLYNVGASINLMPYLVFKTLGIGKLRPTSMRLKMADRTMKRPLVIIDDVFVRVDKFNLPAEFVILDCDVDYQVAIIWVDLSLLQGRLSLTWKTVSSLSGATMNVEDNLEAILINLDDDDEKEGYVECVNTLQGMRVLARCEETNLVLNWEKCHFMVEEGIVLDHKISTHGIEVDKRYVLEEEQVGILEAFHTSRYGGHRGGARSVTKVLSCGFYWPMLYKDASELVKHCDECQRTGVISKENEMPLTTILEIDIFDLTAYKTPIGMSPYRLVFGKACYLPVELEHKAIWALKKLNLEWDVATNLRVSQLNEIDESRYHAYKSSSLYKEKMKYLHDKYIHNKKFKEGDIVLLFYSRVTPCKHSWKPNHDKSPVDSTWWMSHLLDDDDKPSTSHGLTAAINMDDDDVPDVGRGGNTTMGCLE</sequence>
<evidence type="ECO:0000259" key="2">
    <source>
        <dbReference type="Pfam" id="PF17921"/>
    </source>
</evidence>
<dbReference type="RefSeq" id="XP_009766107.1">
    <property type="nucleotide sequence ID" value="XM_009767805.1"/>
</dbReference>
<dbReference type="Pfam" id="PF17921">
    <property type="entry name" value="Integrase_H2C2"/>
    <property type="match status" value="1"/>
</dbReference>
<evidence type="ECO:0000313" key="3">
    <source>
        <dbReference type="Proteomes" id="UP000189701"/>
    </source>
</evidence>
<reference evidence="3" key="1">
    <citation type="journal article" date="2013" name="Genome Biol.">
        <title>Reference genomes and transcriptomes of Nicotiana sylvestris and Nicotiana tomentosiformis.</title>
        <authorList>
            <person name="Sierro N."/>
            <person name="Battey J.N."/>
            <person name="Ouadi S."/>
            <person name="Bovet L."/>
            <person name="Goepfert S."/>
            <person name="Bakaher N."/>
            <person name="Peitsch M.C."/>
            <person name="Ivanov N.V."/>
        </authorList>
    </citation>
    <scope>NUCLEOTIDE SEQUENCE [LARGE SCALE GENOMIC DNA]</scope>
</reference>
<feature type="domain" description="Integrase zinc-binding" evidence="2">
    <location>
        <begin position="258"/>
        <end position="311"/>
    </location>
</feature>